<evidence type="ECO:0000259" key="1">
    <source>
        <dbReference type="Pfam" id="PF09331"/>
    </source>
</evidence>
<dbReference type="PANTHER" id="PTHR48449:SF1">
    <property type="entry name" value="DUF1985 DOMAIN-CONTAINING PROTEIN"/>
    <property type="match status" value="1"/>
</dbReference>
<organism evidence="2 3">
    <name type="scientific">Trema orientale</name>
    <name type="common">Charcoal tree</name>
    <name type="synonym">Celtis orientalis</name>
    <dbReference type="NCBI Taxonomy" id="63057"/>
    <lineage>
        <taxon>Eukaryota</taxon>
        <taxon>Viridiplantae</taxon>
        <taxon>Streptophyta</taxon>
        <taxon>Embryophyta</taxon>
        <taxon>Tracheophyta</taxon>
        <taxon>Spermatophyta</taxon>
        <taxon>Magnoliopsida</taxon>
        <taxon>eudicotyledons</taxon>
        <taxon>Gunneridae</taxon>
        <taxon>Pentapetalae</taxon>
        <taxon>rosids</taxon>
        <taxon>fabids</taxon>
        <taxon>Rosales</taxon>
        <taxon>Cannabaceae</taxon>
        <taxon>Trema</taxon>
    </lineage>
</organism>
<accession>A0A2P5G0U0</accession>
<dbReference type="Proteomes" id="UP000237000">
    <property type="component" value="Unassembled WGS sequence"/>
</dbReference>
<dbReference type="Pfam" id="PF09331">
    <property type="entry name" value="DUF1985"/>
    <property type="match status" value="1"/>
</dbReference>
<feature type="domain" description="DUF1985" evidence="1">
    <location>
        <begin position="2"/>
        <end position="100"/>
    </location>
</feature>
<evidence type="ECO:0000313" key="3">
    <source>
        <dbReference type="Proteomes" id="UP000237000"/>
    </source>
</evidence>
<name>A0A2P5G0U0_TREOI</name>
<evidence type="ECO:0000313" key="2">
    <source>
        <dbReference type="EMBL" id="POO03678.1"/>
    </source>
</evidence>
<dbReference type="PANTHER" id="PTHR48449">
    <property type="entry name" value="DUF1985 DOMAIN-CONTAINING PROTEIN"/>
    <property type="match status" value="1"/>
</dbReference>
<sequence>MALITDLWCDGDTNEKLWKTKGRKHIGPTYFADNNTLTGQGIKIVFDLMPTQNDEDRVKVALLYLLASGLLNNSPRVHLSRFYVDLIDDLESFNKYPWGNFYGMRRANRFDYKLEMKLRRRRE</sequence>
<gene>
    <name evidence="2" type="ORF">TorRG33x02_008830</name>
</gene>
<reference evidence="3" key="1">
    <citation type="submission" date="2016-06" db="EMBL/GenBank/DDBJ databases">
        <title>Parallel loss of symbiosis genes in relatives of nitrogen-fixing non-legume Parasponia.</title>
        <authorList>
            <person name="Van Velzen R."/>
            <person name="Holmer R."/>
            <person name="Bu F."/>
            <person name="Rutten L."/>
            <person name="Van Zeijl A."/>
            <person name="Liu W."/>
            <person name="Santuari L."/>
            <person name="Cao Q."/>
            <person name="Sharma T."/>
            <person name="Shen D."/>
            <person name="Roswanjaya Y."/>
            <person name="Wardhani T."/>
            <person name="Kalhor M.S."/>
            <person name="Jansen J."/>
            <person name="Van den Hoogen J."/>
            <person name="Gungor B."/>
            <person name="Hartog M."/>
            <person name="Hontelez J."/>
            <person name="Verver J."/>
            <person name="Yang W.-C."/>
            <person name="Schijlen E."/>
            <person name="Repin R."/>
            <person name="Schilthuizen M."/>
            <person name="Schranz E."/>
            <person name="Heidstra R."/>
            <person name="Miyata K."/>
            <person name="Fedorova E."/>
            <person name="Kohlen W."/>
            <person name="Bisseling T."/>
            <person name="Smit S."/>
            <person name="Geurts R."/>
        </authorList>
    </citation>
    <scope>NUCLEOTIDE SEQUENCE [LARGE SCALE GENOMIC DNA]</scope>
    <source>
        <strain evidence="3">cv. RG33-2</strain>
    </source>
</reference>
<keyword evidence="3" id="KW-1185">Reference proteome</keyword>
<dbReference type="AlphaFoldDB" id="A0A2P5G0U0"/>
<dbReference type="EMBL" id="JXTC01000002">
    <property type="protein sequence ID" value="POO03678.1"/>
    <property type="molecule type" value="Genomic_DNA"/>
</dbReference>
<dbReference type="InterPro" id="IPR015410">
    <property type="entry name" value="DUF1985"/>
</dbReference>
<dbReference type="OrthoDB" id="1930729at2759"/>
<dbReference type="InParanoid" id="A0A2P5G0U0"/>
<comment type="caution">
    <text evidence="2">The sequence shown here is derived from an EMBL/GenBank/DDBJ whole genome shotgun (WGS) entry which is preliminary data.</text>
</comment>
<proteinExistence type="predicted"/>
<protein>
    <recommendedName>
        <fullName evidence="1">DUF1985 domain-containing protein</fullName>
    </recommendedName>
</protein>